<feature type="transmembrane region" description="Helical" evidence="8">
    <location>
        <begin position="15"/>
        <end position="36"/>
    </location>
</feature>
<evidence type="ECO:0000313" key="10">
    <source>
        <dbReference type="Proteomes" id="UP000182235"/>
    </source>
</evidence>
<dbReference type="VEuPathDB" id="FungiDB:AJ78_08825"/>
<evidence type="ECO:0000256" key="4">
    <source>
        <dbReference type="ARBA" id="ARBA00022723"/>
    </source>
</evidence>
<dbReference type="EMBL" id="LGRN01001004">
    <property type="protein sequence ID" value="OJD09972.1"/>
    <property type="molecule type" value="Genomic_DNA"/>
</dbReference>
<keyword evidence="8" id="KW-0812">Transmembrane</keyword>
<dbReference type="Gene3D" id="1.10.630.10">
    <property type="entry name" value="Cytochrome P450"/>
    <property type="match status" value="1"/>
</dbReference>
<evidence type="ECO:0008006" key="11">
    <source>
        <dbReference type="Google" id="ProtNLM"/>
    </source>
</evidence>
<keyword evidence="5" id="KW-0560">Oxidoreductase</keyword>
<sequence>MIGVKELMRENGFCLGFLLSTALIVLSTVHLILLTVHRSQPHRLPEISIFVLFICVNAVVIGVGLSGLRLGDTPAFYYPLGICTAFPLVVEMIRQTKIRAGPLTSALLHRLFLRYDFLSPAVKLGLILWPFRSWELTSRGNGQVEIQTVVRMLMDGTSSATNIKYQGKLGKLADSFTLAQLICRVRDSYTQYTHLLPLQDRVNKLLAPFMEEILDFRKSLSQQVERIRDEKDKSYENVEHRTLFHELLRSKLPPNELRRNRLRDEAFSMVTAGSGTTAHVLRGTAYHIAANQTIRQRLYDELRVAIPDPSEPPPCIN</sequence>
<gene>
    <name evidence="9" type="ORF">AJ78_08825</name>
</gene>
<comment type="cofactor">
    <cofactor evidence="1">
        <name>heme</name>
        <dbReference type="ChEBI" id="CHEBI:30413"/>
    </cofactor>
</comment>
<dbReference type="PANTHER" id="PTHR24305">
    <property type="entry name" value="CYTOCHROME P450"/>
    <property type="match status" value="1"/>
</dbReference>
<keyword evidence="3" id="KW-0349">Heme</keyword>
<evidence type="ECO:0000256" key="6">
    <source>
        <dbReference type="ARBA" id="ARBA00023004"/>
    </source>
</evidence>
<dbReference type="InterPro" id="IPR050121">
    <property type="entry name" value="Cytochrome_P450_monoxygenase"/>
</dbReference>
<dbReference type="InterPro" id="IPR036396">
    <property type="entry name" value="Cyt_P450_sf"/>
</dbReference>
<dbReference type="Pfam" id="PF00067">
    <property type="entry name" value="p450"/>
    <property type="match status" value="1"/>
</dbReference>
<comment type="similarity">
    <text evidence="2">Belongs to the cytochrome P450 family.</text>
</comment>
<keyword evidence="7" id="KW-0503">Monooxygenase</keyword>
<evidence type="ECO:0000256" key="8">
    <source>
        <dbReference type="SAM" id="Phobius"/>
    </source>
</evidence>
<dbReference type="AlphaFoldDB" id="A0A1J9Q1Y7"/>
<dbReference type="GO" id="GO:0004497">
    <property type="term" value="F:monooxygenase activity"/>
    <property type="evidence" value="ECO:0007669"/>
    <property type="project" value="UniProtKB-KW"/>
</dbReference>
<keyword evidence="6" id="KW-0408">Iron</keyword>
<comment type="caution">
    <text evidence="9">The sequence shown here is derived from an EMBL/GenBank/DDBJ whole genome shotgun (WGS) entry which is preliminary data.</text>
</comment>
<feature type="transmembrane region" description="Helical" evidence="8">
    <location>
        <begin position="76"/>
        <end position="93"/>
    </location>
</feature>
<proteinExistence type="inferred from homology"/>
<dbReference type="OrthoDB" id="4187859at2759"/>
<keyword evidence="10" id="KW-1185">Reference proteome</keyword>
<keyword evidence="4" id="KW-0479">Metal-binding</keyword>
<evidence type="ECO:0000256" key="7">
    <source>
        <dbReference type="ARBA" id="ARBA00023033"/>
    </source>
</evidence>
<organism evidence="9 10">
    <name type="scientific">Emergomyces pasteurianus Ep9510</name>
    <dbReference type="NCBI Taxonomy" id="1447872"/>
    <lineage>
        <taxon>Eukaryota</taxon>
        <taxon>Fungi</taxon>
        <taxon>Dikarya</taxon>
        <taxon>Ascomycota</taxon>
        <taxon>Pezizomycotina</taxon>
        <taxon>Eurotiomycetes</taxon>
        <taxon>Eurotiomycetidae</taxon>
        <taxon>Onygenales</taxon>
        <taxon>Ajellomycetaceae</taxon>
        <taxon>Emergomyces</taxon>
    </lineage>
</organism>
<dbReference type="InterPro" id="IPR001128">
    <property type="entry name" value="Cyt_P450"/>
</dbReference>
<dbReference type="GO" id="GO:0005506">
    <property type="term" value="F:iron ion binding"/>
    <property type="evidence" value="ECO:0007669"/>
    <property type="project" value="InterPro"/>
</dbReference>
<dbReference type="GO" id="GO:0020037">
    <property type="term" value="F:heme binding"/>
    <property type="evidence" value="ECO:0007669"/>
    <property type="project" value="InterPro"/>
</dbReference>
<name>A0A1J9Q1Y7_9EURO</name>
<dbReference type="Proteomes" id="UP000182235">
    <property type="component" value="Unassembled WGS sequence"/>
</dbReference>
<evidence type="ECO:0000313" key="9">
    <source>
        <dbReference type="EMBL" id="OJD09972.1"/>
    </source>
</evidence>
<protein>
    <recommendedName>
        <fullName evidence="11">Cytochrome P450</fullName>
    </recommendedName>
</protein>
<keyword evidence="8" id="KW-1133">Transmembrane helix</keyword>
<accession>A0A1J9Q1Y7</accession>
<dbReference type="GO" id="GO:0016705">
    <property type="term" value="F:oxidoreductase activity, acting on paired donors, with incorporation or reduction of molecular oxygen"/>
    <property type="evidence" value="ECO:0007669"/>
    <property type="project" value="InterPro"/>
</dbReference>
<keyword evidence="8" id="KW-0472">Membrane</keyword>
<evidence type="ECO:0000256" key="2">
    <source>
        <dbReference type="ARBA" id="ARBA00010617"/>
    </source>
</evidence>
<dbReference type="SUPFAM" id="SSF48264">
    <property type="entry name" value="Cytochrome P450"/>
    <property type="match status" value="1"/>
</dbReference>
<dbReference type="PANTHER" id="PTHR24305:SF157">
    <property type="entry name" value="N-ACETYLTRYPTOPHAN 6-HYDROXYLASE IVOC-RELATED"/>
    <property type="match status" value="1"/>
</dbReference>
<reference evidence="9 10" key="1">
    <citation type="submission" date="2015-07" db="EMBL/GenBank/DDBJ databases">
        <title>Emmonsia species relationships and genome sequence.</title>
        <authorList>
            <consortium name="The Broad Institute Genomics Platform"/>
            <person name="Cuomo C.A."/>
            <person name="Munoz J.F."/>
            <person name="Imamovic A."/>
            <person name="Priest M.E."/>
            <person name="Young S."/>
            <person name="Clay O.K."/>
            <person name="McEwen J.G."/>
        </authorList>
    </citation>
    <scope>NUCLEOTIDE SEQUENCE [LARGE SCALE GENOMIC DNA]</scope>
    <source>
        <strain evidence="9 10">UAMH 9510</strain>
    </source>
</reference>
<evidence type="ECO:0000256" key="1">
    <source>
        <dbReference type="ARBA" id="ARBA00001971"/>
    </source>
</evidence>
<feature type="transmembrane region" description="Helical" evidence="8">
    <location>
        <begin position="48"/>
        <end position="70"/>
    </location>
</feature>
<evidence type="ECO:0000256" key="3">
    <source>
        <dbReference type="ARBA" id="ARBA00022617"/>
    </source>
</evidence>
<evidence type="ECO:0000256" key="5">
    <source>
        <dbReference type="ARBA" id="ARBA00023002"/>
    </source>
</evidence>